<dbReference type="InterPro" id="IPR037185">
    <property type="entry name" value="EmrE-like"/>
</dbReference>
<evidence type="ECO:0000313" key="7">
    <source>
        <dbReference type="EMBL" id="SFS62636.1"/>
    </source>
</evidence>
<dbReference type="RefSeq" id="WP_262493866.1">
    <property type="nucleotide sequence ID" value="NZ_FOZP01000006.1"/>
</dbReference>
<feature type="transmembrane region" description="Helical" evidence="5">
    <location>
        <begin position="199"/>
        <end position="219"/>
    </location>
</feature>
<keyword evidence="4 5" id="KW-0472">Membrane</keyword>
<protein>
    <submittedName>
        <fullName evidence="7">EamA domain-containing membrane protein RarD</fullName>
    </submittedName>
</protein>
<feature type="transmembrane region" description="Helical" evidence="5">
    <location>
        <begin position="30"/>
        <end position="52"/>
    </location>
</feature>
<feature type="transmembrane region" description="Helical" evidence="5">
    <location>
        <begin position="64"/>
        <end position="87"/>
    </location>
</feature>
<dbReference type="PANTHER" id="PTHR22911">
    <property type="entry name" value="ACYL-MALONYL CONDENSING ENZYME-RELATED"/>
    <property type="match status" value="1"/>
</dbReference>
<accession>A0A1I6RD88</accession>
<dbReference type="GO" id="GO:0016020">
    <property type="term" value="C:membrane"/>
    <property type="evidence" value="ECO:0007669"/>
    <property type="project" value="UniProtKB-SubCell"/>
</dbReference>
<feature type="transmembrane region" description="Helical" evidence="5">
    <location>
        <begin position="256"/>
        <end position="275"/>
    </location>
</feature>
<feature type="transmembrane region" description="Helical" evidence="5">
    <location>
        <begin position="143"/>
        <end position="162"/>
    </location>
</feature>
<evidence type="ECO:0000259" key="6">
    <source>
        <dbReference type="Pfam" id="PF00892"/>
    </source>
</evidence>
<dbReference type="Gene3D" id="1.10.3730.20">
    <property type="match status" value="1"/>
</dbReference>
<proteinExistence type="predicted"/>
<gene>
    <name evidence="7" type="ORF">SAMN04488006_2357</name>
</gene>
<dbReference type="Pfam" id="PF00892">
    <property type="entry name" value="EamA"/>
    <property type="match status" value="2"/>
</dbReference>
<name>A0A1I6RD88_9FLAO</name>
<sequence>MNSSKAIFYMIFSVIAFALMNAVVKYLNDFSAYQIVFFRSIGTLLFTIPLILKHQIPILGNNKKWLLIRGVAGVISLTCFFQSLNYLTLGTAVSLRYTSPIFASIFAFFFLKEKIKPMQWLLFLVAFIGVLTIKGFGGNINSIGFILAILSAIFLGVIFVLIRKIGDSENPLVIINYFMVMAFVFGGVMSVNQWKSPNFIEWLLLLSLGVFGYVGQLYLTKAFQTHETNVIAPLKYLEVVFMIMIGAFWFGEIYNLWTLLGILLIMFSLIYNVYLKRKKVNI</sequence>
<feature type="transmembrane region" description="Helical" evidence="5">
    <location>
        <begin position="174"/>
        <end position="193"/>
    </location>
</feature>
<evidence type="ECO:0000256" key="2">
    <source>
        <dbReference type="ARBA" id="ARBA00022692"/>
    </source>
</evidence>
<feature type="domain" description="EamA" evidence="6">
    <location>
        <begin position="5"/>
        <end position="133"/>
    </location>
</feature>
<dbReference type="EMBL" id="FOZP01000006">
    <property type="protein sequence ID" value="SFS62636.1"/>
    <property type="molecule type" value="Genomic_DNA"/>
</dbReference>
<evidence type="ECO:0000256" key="1">
    <source>
        <dbReference type="ARBA" id="ARBA00004141"/>
    </source>
</evidence>
<comment type="subcellular location">
    <subcellularLocation>
        <location evidence="1">Membrane</location>
        <topology evidence="1">Multi-pass membrane protein</topology>
    </subcellularLocation>
</comment>
<organism evidence="7 8">
    <name type="scientific">Lutibacter maritimus</name>
    <dbReference type="NCBI Taxonomy" id="593133"/>
    <lineage>
        <taxon>Bacteria</taxon>
        <taxon>Pseudomonadati</taxon>
        <taxon>Bacteroidota</taxon>
        <taxon>Flavobacteriia</taxon>
        <taxon>Flavobacteriales</taxon>
        <taxon>Flavobacteriaceae</taxon>
        <taxon>Lutibacter</taxon>
    </lineage>
</organism>
<reference evidence="8" key="1">
    <citation type="submission" date="2016-10" db="EMBL/GenBank/DDBJ databases">
        <authorList>
            <person name="Varghese N."/>
            <person name="Submissions S."/>
        </authorList>
    </citation>
    <scope>NUCLEOTIDE SEQUENCE [LARGE SCALE GENOMIC DNA]</scope>
    <source>
        <strain evidence="8">DSM 24450</strain>
    </source>
</reference>
<evidence type="ECO:0000256" key="4">
    <source>
        <dbReference type="ARBA" id="ARBA00023136"/>
    </source>
</evidence>
<keyword evidence="8" id="KW-1185">Reference proteome</keyword>
<feature type="transmembrane region" description="Helical" evidence="5">
    <location>
        <begin position="7"/>
        <end position="24"/>
    </location>
</feature>
<dbReference type="AlphaFoldDB" id="A0A1I6RD88"/>
<feature type="transmembrane region" description="Helical" evidence="5">
    <location>
        <begin position="118"/>
        <end position="137"/>
    </location>
</feature>
<dbReference type="InterPro" id="IPR000620">
    <property type="entry name" value="EamA_dom"/>
</dbReference>
<dbReference type="STRING" id="593133.SAMN04488006_2357"/>
<evidence type="ECO:0000313" key="8">
    <source>
        <dbReference type="Proteomes" id="UP000199312"/>
    </source>
</evidence>
<keyword evidence="3 5" id="KW-1133">Transmembrane helix</keyword>
<dbReference type="Proteomes" id="UP000199312">
    <property type="component" value="Unassembled WGS sequence"/>
</dbReference>
<dbReference type="SUPFAM" id="SSF103481">
    <property type="entry name" value="Multidrug resistance efflux transporter EmrE"/>
    <property type="match status" value="2"/>
</dbReference>
<keyword evidence="2 5" id="KW-0812">Transmembrane</keyword>
<feature type="transmembrane region" description="Helical" evidence="5">
    <location>
        <begin position="93"/>
        <end position="111"/>
    </location>
</feature>
<feature type="transmembrane region" description="Helical" evidence="5">
    <location>
        <begin position="231"/>
        <end position="250"/>
    </location>
</feature>
<feature type="domain" description="EamA" evidence="6">
    <location>
        <begin position="143"/>
        <end position="271"/>
    </location>
</feature>
<evidence type="ECO:0000256" key="5">
    <source>
        <dbReference type="SAM" id="Phobius"/>
    </source>
</evidence>
<dbReference type="PANTHER" id="PTHR22911:SF6">
    <property type="entry name" value="SOLUTE CARRIER FAMILY 35 MEMBER G1"/>
    <property type="match status" value="1"/>
</dbReference>
<evidence type="ECO:0000256" key="3">
    <source>
        <dbReference type="ARBA" id="ARBA00022989"/>
    </source>
</evidence>